<evidence type="ECO:0000313" key="3">
    <source>
        <dbReference type="EMBL" id="MTH58456.1"/>
    </source>
</evidence>
<evidence type="ECO:0000256" key="1">
    <source>
        <dbReference type="SAM" id="SignalP"/>
    </source>
</evidence>
<dbReference type="InterPro" id="IPR052956">
    <property type="entry name" value="Mesenchyme-surface_protein"/>
</dbReference>
<dbReference type="InterPro" id="IPR015943">
    <property type="entry name" value="WD40/YVTN_repeat-like_dom_sf"/>
</dbReference>
<dbReference type="EMBL" id="WMIG01000001">
    <property type="protein sequence ID" value="MTH58456.1"/>
    <property type="molecule type" value="Genomic_DNA"/>
</dbReference>
<evidence type="ECO:0000313" key="4">
    <source>
        <dbReference type="Proteomes" id="UP000449846"/>
    </source>
</evidence>
<comment type="caution">
    <text evidence="3">The sequence shown here is derived from an EMBL/GenBank/DDBJ whole genome shotgun (WGS) entry which is preliminary data.</text>
</comment>
<dbReference type="PANTHER" id="PTHR46928:SF1">
    <property type="entry name" value="MESENCHYME-SPECIFIC CELL SURFACE GLYCOPROTEIN"/>
    <property type="match status" value="1"/>
</dbReference>
<dbReference type="RefSeq" id="WP_155038333.1">
    <property type="nucleotide sequence ID" value="NZ_JBHGCD010000001.1"/>
</dbReference>
<keyword evidence="4" id="KW-1185">Reference proteome</keyword>
<dbReference type="SUPFAM" id="SSF50969">
    <property type="entry name" value="YVTN repeat-like/Quinoprotein amine dehydrogenase"/>
    <property type="match status" value="1"/>
</dbReference>
<protein>
    <submittedName>
        <fullName evidence="3">Alkaline phosphatase</fullName>
    </submittedName>
</protein>
<dbReference type="AlphaFoldDB" id="A0A844HFQ9"/>
<proteinExistence type="predicted"/>
<feature type="signal peptide" evidence="1">
    <location>
        <begin position="1"/>
        <end position="21"/>
    </location>
</feature>
<dbReference type="InterPro" id="IPR027372">
    <property type="entry name" value="Phytase-like_dom"/>
</dbReference>
<evidence type="ECO:0000259" key="2">
    <source>
        <dbReference type="Pfam" id="PF13449"/>
    </source>
</evidence>
<dbReference type="SUPFAM" id="SSF75011">
    <property type="entry name" value="3-carboxy-cis,cis-mucoante lactonizing enzyme"/>
    <property type="match status" value="1"/>
</dbReference>
<accession>A0A844HFQ9</accession>
<keyword evidence="1" id="KW-0732">Signal</keyword>
<dbReference type="InterPro" id="IPR011044">
    <property type="entry name" value="Quino_amine_DH_bsu"/>
</dbReference>
<dbReference type="Gene3D" id="2.130.10.10">
    <property type="entry name" value="YVTN repeat-like/Quinoprotein amine dehydrogenase"/>
    <property type="match status" value="2"/>
</dbReference>
<dbReference type="PANTHER" id="PTHR46928">
    <property type="entry name" value="MESENCHYME-SPECIFIC CELL SURFACE GLYCOPROTEIN"/>
    <property type="match status" value="1"/>
</dbReference>
<reference evidence="3 4" key="1">
    <citation type="submission" date="2019-11" db="EMBL/GenBank/DDBJ databases">
        <authorList>
            <person name="Dong K."/>
        </authorList>
    </citation>
    <scope>NUCLEOTIDE SEQUENCE [LARGE SCALE GENOMIC DNA]</scope>
    <source>
        <strain evidence="3 4">NBRC 112902</strain>
    </source>
</reference>
<feature type="chain" id="PRO_5032579073" evidence="1">
    <location>
        <begin position="22"/>
        <end position="725"/>
    </location>
</feature>
<feature type="domain" description="Phytase-like" evidence="2">
    <location>
        <begin position="442"/>
        <end position="702"/>
    </location>
</feature>
<dbReference type="Proteomes" id="UP000449846">
    <property type="component" value="Unassembled WGS sequence"/>
</dbReference>
<dbReference type="Pfam" id="PF13449">
    <property type="entry name" value="Phytase-like"/>
    <property type="match status" value="1"/>
</dbReference>
<sequence>MTFRLTLCSLVALAAASPAVAEPVFNRIASFATADNMADGEDRARATSAEIMTATADGMELIYSDSPLNAIGLIDITDPAAPKPLGNIPMDGEPTTTVVLGGTAFVGVNTSESFTQPSGVLRSVDLASKSVIASCDLGGQPDSVALSPKGDWLAVAIENERDEEVNDGALPQMPAGFVTRLPIKDGQVDCAGKQVVELTGLAEIAPEDPEPEYLDFNANGDLVVTLQENNHIVVIGADGKVASHFSAGAVDLAGVDTEKDGKLNFTGSLTAVPREPDTVAWLDNDHFATANEGDWKGGSRGFTIWKRDGSVAYESGAEFEHALVRIGHYPEGRSGKKGVEPEALKYAEFDGKKLLFVGSERGSAIGVYDVANPAQPKLTQILPSGIGPEGLVAIPARGLFASANETDLGEDGAARSHVMIYARTDGTPAYPTIVSTGDQLIGWGALSGLTVDPQDATVVHAVSDSAYAAEPSIYRIETGTTPARITSRMIVTKDGKPAEKLDLEGITADGKGGFWLASEGNPEKEIPHQILNVDAQGAVQQSIELPTDLVAGSTRFGLEGIALASDGALWMAVQREWKDDPKGQAKLLRFDPATSEWAGVRYPLEQGEGWVGLSELTIHDGDIYLVERDNLIGQAAKLKQVTKVALDGLAPAALGGDLPLVEKQVVRDLIPDLKQWNGYVQDKVEGMAITPDGLVWTVTDNDGVDDASGETFLWSFPLGTQTASN</sequence>
<dbReference type="OrthoDB" id="9803927at2"/>
<name>A0A844HFQ9_9RHOB</name>
<gene>
    <name evidence="3" type="ORF">GL300_04435</name>
</gene>
<organism evidence="3 4">
    <name type="scientific">Paracoccus litorisediminis</name>
    <dbReference type="NCBI Taxonomy" id="2006130"/>
    <lineage>
        <taxon>Bacteria</taxon>
        <taxon>Pseudomonadati</taxon>
        <taxon>Pseudomonadota</taxon>
        <taxon>Alphaproteobacteria</taxon>
        <taxon>Rhodobacterales</taxon>
        <taxon>Paracoccaceae</taxon>
        <taxon>Paracoccus</taxon>
    </lineage>
</organism>